<dbReference type="PROSITE" id="PS00476">
    <property type="entry name" value="FATTY_ACID_DESATUR_1"/>
    <property type="match status" value="1"/>
</dbReference>
<comment type="domain">
    <text evidence="13">The histidine box domains are involved in binding the catalytic metal ions.</text>
</comment>
<dbReference type="Pfam" id="PF00487">
    <property type="entry name" value="FA_desaturase"/>
    <property type="match status" value="1"/>
</dbReference>
<dbReference type="AlphaFoldDB" id="A0A9J6C143"/>
<comment type="cofactor">
    <cofactor evidence="13">
        <name>Fe(2+)</name>
        <dbReference type="ChEBI" id="CHEBI:29033"/>
    </cofactor>
</comment>
<keyword evidence="6" id="KW-0276">Fatty acid metabolism</keyword>
<evidence type="ECO:0000256" key="12">
    <source>
        <dbReference type="ARBA" id="ARBA00023160"/>
    </source>
</evidence>
<protein>
    <recommendedName>
        <fullName evidence="15">Fatty acid desaturase domain-containing protein</fullName>
    </recommendedName>
</protein>
<evidence type="ECO:0000256" key="3">
    <source>
        <dbReference type="ARBA" id="ARBA00022516"/>
    </source>
</evidence>
<keyword evidence="9" id="KW-0408">Iron</keyword>
<dbReference type="GO" id="GO:0005506">
    <property type="term" value="F:iron ion binding"/>
    <property type="evidence" value="ECO:0007669"/>
    <property type="project" value="TreeGrafter"/>
</dbReference>
<dbReference type="InterPro" id="IPR015876">
    <property type="entry name" value="Acyl-CoA_DS"/>
</dbReference>
<feature type="transmembrane region" description="Helical" evidence="14">
    <location>
        <begin position="25"/>
        <end position="48"/>
    </location>
</feature>
<gene>
    <name evidence="16" type="ORF">PVAND_005122</name>
</gene>
<evidence type="ECO:0000313" key="17">
    <source>
        <dbReference type="Proteomes" id="UP001107558"/>
    </source>
</evidence>
<evidence type="ECO:0000256" key="14">
    <source>
        <dbReference type="SAM" id="Phobius"/>
    </source>
</evidence>
<evidence type="ECO:0000256" key="9">
    <source>
        <dbReference type="ARBA" id="ARBA00023004"/>
    </source>
</evidence>
<keyword evidence="10" id="KW-0443">Lipid metabolism</keyword>
<keyword evidence="12 13" id="KW-0275">Fatty acid biosynthesis</keyword>
<evidence type="ECO:0000256" key="13">
    <source>
        <dbReference type="RuleBase" id="RU000581"/>
    </source>
</evidence>
<evidence type="ECO:0000256" key="8">
    <source>
        <dbReference type="ARBA" id="ARBA00023002"/>
    </source>
</evidence>
<feature type="domain" description="Fatty acid desaturase" evidence="15">
    <location>
        <begin position="61"/>
        <end position="259"/>
    </location>
</feature>
<dbReference type="OrthoDB" id="10260134at2759"/>
<dbReference type="PANTHER" id="PTHR11351">
    <property type="entry name" value="ACYL-COA DESATURASE"/>
    <property type="match status" value="1"/>
</dbReference>
<comment type="subcellular location">
    <subcellularLocation>
        <location evidence="1">Membrane</location>
        <topology evidence="1">Multi-pass membrane protein</topology>
    </subcellularLocation>
</comment>
<evidence type="ECO:0000259" key="15">
    <source>
        <dbReference type="Pfam" id="PF00487"/>
    </source>
</evidence>
<keyword evidence="3 13" id="KW-0444">Lipid biosynthesis</keyword>
<organism evidence="16 17">
    <name type="scientific">Polypedilum vanderplanki</name>
    <name type="common">Sleeping chironomid midge</name>
    <dbReference type="NCBI Taxonomy" id="319348"/>
    <lineage>
        <taxon>Eukaryota</taxon>
        <taxon>Metazoa</taxon>
        <taxon>Ecdysozoa</taxon>
        <taxon>Arthropoda</taxon>
        <taxon>Hexapoda</taxon>
        <taxon>Insecta</taxon>
        <taxon>Pterygota</taxon>
        <taxon>Neoptera</taxon>
        <taxon>Endopterygota</taxon>
        <taxon>Diptera</taxon>
        <taxon>Nematocera</taxon>
        <taxon>Chironomoidea</taxon>
        <taxon>Chironomidae</taxon>
        <taxon>Chironominae</taxon>
        <taxon>Polypedilum</taxon>
        <taxon>Polypedilum</taxon>
    </lineage>
</organism>
<evidence type="ECO:0000256" key="6">
    <source>
        <dbReference type="ARBA" id="ARBA00022832"/>
    </source>
</evidence>
<evidence type="ECO:0000256" key="1">
    <source>
        <dbReference type="ARBA" id="ARBA00004141"/>
    </source>
</evidence>
<feature type="transmembrane region" description="Helical" evidence="14">
    <location>
        <begin position="55"/>
        <end position="72"/>
    </location>
</feature>
<dbReference type="EMBL" id="JADBJN010000002">
    <property type="protein sequence ID" value="KAG5675198.1"/>
    <property type="molecule type" value="Genomic_DNA"/>
</dbReference>
<name>A0A9J6C143_POLVA</name>
<evidence type="ECO:0000256" key="5">
    <source>
        <dbReference type="ARBA" id="ARBA00022723"/>
    </source>
</evidence>
<dbReference type="Proteomes" id="UP001107558">
    <property type="component" value="Chromosome 2"/>
</dbReference>
<sequence>MKNLKFFFEEWQDSFKNLNKQLSTIIWPNFFLALNVHLGGCIGLYYLLTGAAKSYTHLWVFYMFMVGGTGLGPGSHRFFSHRSYKATRGFKIYLLFCHTLAGQYSVIFWCRVHRTHHKFTDTEKDPTNIKKGFWYSHIFCLFTMPFEARKAMDTIDVSDLFADKDVVFQYKYIYILNPLICILFPTIIPYLGWNESFWISFFANEFRWFLNYNQMSFANSFMHLYGAKPYDRTISAGENILSIIFTFGEGYHNFHHIFPWDYRAGEVGDLKHFNISTVLLDICAWLGFVYDRKRVTQEMIDRRKARTGDGTDYLSAKIENPLWGFGDVDMDIDDRMDLHAFSYDNNNEIKCD</sequence>
<dbReference type="GO" id="GO:0006636">
    <property type="term" value="P:unsaturated fatty acid biosynthetic process"/>
    <property type="evidence" value="ECO:0007669"/>
    <property type="project" value="TreeGrafter"/>
</dbReference>
<accession>A0A9J6C143</accession>
<dbReference type="PANTHER" id="PTHR11351:SF61">
    <property type="entry name" value="RH14937P"/>
    <property type="match status" value="1"/>
</dbReference>
<keyword evidence="4 13" id="KW-0812">Transmembrane</keyword>
<evidence type="ECO:0000256" key="10">
    <source>
        <dbReference type="ARBA" id="ARBA00023098"/>
    </source>
</evidence>
<dbReference type="InterPro" id="IPR005804">
    <property type="entry name" value="FA_desaturase_dom"/>
</dbReference>
<keyword evidence="5" id="KW-0479">Metal-binding</keyword>
<reference evidence="16" key="1">
    <citation type="submission" date="2021-03" db="EMBL/GenBank/DDBJ databases">
        <title>Chromosome level genome of the anhydrobiotic midge Polypedilum vanderplanki.</title>
        <authorList>
            <person name="Yoshida Y."/>
            <person name="Kikawada T."/>
            <person name="Gusev O."/>
        </authorList>
    </citation>
    <scope>NUCLEOTIDE SEQUENCE</scope>
    <source>
        <strain evidence="16">NIAS01</strain>
        <tissue evidence="16">Whole body or cell culture</tissue>
    </source>
</reference>
<dbReference type="InterPro" id="IPR001522">
    <property type="entry name" value="FADS-1_CS"/>
</dbReference>
<evidence type="ECO:0000256" key="2">
    <source>
        <dbReference type="ARBA" id="ARBA00009295"/>
    </source>
</evidence>
<dbReference type="PRINTS" id="PR00075">
    <property type="entry name" value="FACDDSATRASE"/>
</dbReference>
<proteinExistence type="inferred from homology"/>
<comment type="caution">
    <text evidence="16">The sequence shown here is derived from an EMBL/GenBank/DDBJ whole genome shotgun (WGS) entry which is preliminary data.</text>
</comment>
<dbReference type="CDD" id="cd03505">
    <property type="entry name" value="Delta9-FADS-like"/>
    <property type="match status" value="1"/>
</dbReference>
<keyword evidence="7 14" id="KW-1133">Transmembrane helix</keyword>
<dbReference type="GO" id="GO:0005789">
    <property type="term" value="C:endoplasmic reticulum membrane"/>
    <property type="evidence" value="ECO:0007669"/>
    <property type="project" value="TreeGrafter"/>
</dbReference>
<evidence type="ECO:0000313" key="16">
    <source>
        <dbReference type="EMBL" id="KAG5675198.1"/>
    </source>
</evidence>
<comment type="similarity">
    <text evidence="2 13">Belongs to the fatty acid desaturase type 1 family.</text>
</comment>
<evidence type="ECO:0000256" key="7">
    <source>
        <dbReference type="ARBA" id="ARBA00022989"/>
    </source>
</evidence>
<keyword evidence="11 14" id="KW-0472">Membrane</keyword>
<keyword evidence="8 13" id="KW-0560">Oxidoreductase</keyword>
<feature type="transmembrane region" description="Helical" evidence="14">
    <location>
        <begin position="172"/>
        <end position="193"/>
    </location>
</feature>
<dbReference type="GO" id="GO:0004768">
    <property type="term" value="F:stearoyl-CoA 9-desaturase activity"/>
    <property type="evidence" value="ECO:0007669"/>
    <property type="project" value="TreeGrafter"/>
</dbReference>
<evidence type="ECO:0000256" key="11">
    <source>
        <dbReference type="ARBA" id="ARBA00023136"/>
    </source>
</evidence>
<keyword evidence="17" id="KW-1185">Reference proteome</keyword>
<evidence type="ECO:0000256" key="4">
    <source>
        <dbReference type="ARBA" id="ARBA00022692"/>
    </source>
</evidence>